<evidence type="ECO:0000313" key="6">
    <source>
        <dbReference type="Proteomes" id="UP001609219"/>
    </source>
</evidence>
<name>A0ABW7KG96_9NOCA</name>
<keyword evidence="2" id="KW-0472">Membrane</keyword>
<evidence type="ECO:0000313" key="5">
    <source>
        <dbReference type="Proteomes" id="UP001609175"/>
    </source>
</evidence>
<keyword evidence="2" id="KW-1133">Transmembrane helix</keyword>
<keyword evidence="6" id="KW-1185">Reference proteome</keyword>
<proteinExistence type="predicted"/>
<evidence type="ECO:0000256" key="2">
    <source>
        <dbReference type="SAM" id="Phobius"/>
    </source>
</evidence>
<protein>
    <submittedName>
        <fullName evidence="4">Uncharacterized protein</fullName>
    </submittedName>
</protein>
<evidence type="ECO:0000313" key="4">
    <source>
        <dbReference type="EMBL" id="MFH5232835.1"/>
    </source>
</evidence>
<comment type="caution">
    <text evidence="4">The sequence shown here is derived from an EMBL/GenBank/DDBJ whole genome shotgun (WGS) entry which is preliminary data.</text>
</comment>
<organism evidence="4 6">
    <name type="scientific">Antrihabitans spumae</name>
    <dbReference type="NCBI Taxonomy" id="3373370"/>
    <lineage>
        <taxon>Bacteria</taxon>
        <taxon>Bacillati</taxon>
        <taxon>Actinomycetota</taxon>
        <taxon>Actinomycetes</taxon>
        <taxon>Mycobacteriales</taxon>
        <taxon>Nocardiaceae</taxon>
        <taxon>Antrihabitans</taxon>
    </lineage>
</organism>
<keyword evidence="2" id="KW-0812">Transmembrane</keyword>
<evidence type="ECO:0000256" key="1">
    <source>
        <dbReference type="SAM" id="MobiDB-lite"/>
    </source>
</evidence>
<sequence length="201" mass="20888">MSDHAVEVIKNFTRARKFPQLIGRTPDGKRILGGPYTFPQVIGGGAVGGVLWLLKPLWLGGVVWNVSFAGSAILITVFVLGKLRLGGRSPASVLQGGAKAATVSLEPKVNGRRIKVRAPHLVRAGGYVTVTPARVVALRRAQLPAVVVIDDPTPAAPPASQPSQPTKPVRPAAAIPTPTARPVAARSSVKELLALAAASSE</sequence>
<feature type="region of interest" description="Disordered" evidence="1">
    <location>
        <begin position="152"/>
        <end position="182"/>
    </location>
</feature>
<reference evidence="5 6" key="1">
    <citation type="submission" date="2024-10" db="EMBL/GenBank/DDBJ databases">
        <authorList>
            <person name="Riesco R."/>
        </authorList>
    </citation>
    <scope>NUCLEOTIDE SEQUENCE [LARGE SCALE GENOMIC DNA]</scope>
    <source>
        <strain evidence="3 5">NCIMB 15449</strain>
        <strain evidence="4 6">NCIMB 15450</strain>
    </source>
</reference>
<dbReference type="EMBL" id="JBIMSO010000031">
    <property type="protein sequence ID" value="MFH5207884.1"/>
    <property type="molecule type" value="Genomic_DNA"/>
</dbReference>
<dbReference type="EMBL" id="JBIMSN010000163">
    <property type="protein sequence ID" value="MFH5232835.1"/>
    <property type="molecule type" value="Genomic_DNA"/>
</dbReference>
<feature type="compositionally biased region" description="Low complexity" evidence="1">
    <location>
        <begin position="161"/>
        <end position="182"/>
    </location>
</feature>
<dbReference type="Proteomes" id="UP001609219">
    <property type="component" value="Unassembled WGS sequence"/>
</dbReference>
<dbReference type="Proteomes" id="UP001609175">
    <property type="component" value="Unassembled WGS sequence"/>
</dbReference>
<evidence type="ECO:0000313" key="3">
    <source>
        <dbReference type="EMBL" id="MFH5207884.1"/>
    </source>
</evidence>
<dbReference type="RefSeq" id="WP_395113323.1">
    <property type="nucleotide sequence ID" value="NZ_JBIMSN010000163.1"/>
</dbReference>
<accession>A0ABW7KG96</accession>
<gene>
    <name evidence="3" type="ORF">ACHIPZ_06600</name>
    <name evidence="4" type="ORF">ACHIRB_30340</name>
</gene>
<feature type="transmembrane region" description="Helical" evidence="2">
    <location>
        <begin position="57"/>
        <end position="80"/>
    </location>
</feature>